<evidence type="ECO:0000313" key="3">
    <source>
        <dbReference type="Proteomes" id="UP001195660"/>
    </source>
</evidence>
<name>A0ABS2C9C0_9NEIS</name>
<evidence type="ECO:0000256" key="1">
    <source>
        <dbReference type="HAMAP-Rule" id="MF_01270"/>
    </source>
</evidence>
<dbReference type="RefSeq" id="WP_203570030.1">
    <property type="nucleotide sequence ID" value="NZ_WOFE01000001.1"/>
</dbReference>
<gene>
    <name evidence="1" type="primary">anmK</name>
    <name evidence="2" type="ORF">GM173_04055</name>
</gene>
<keyword evidence="1" id="KW-0067">ATP-binding</keyword>
<keyword evidence="1" id="KW-0547">Nucleotide-binding</keyword>
<dbReference type="Proteomes" id="UP001195660">
    <property type="component" value="Unassembled WGS sequence"/>
</dbReference>
<dbReference type="EC" id="2.7.1.170" evidence="1"/>
<comment type="catalytic activity">
    <reaction evidence="1">
        <text>1,6-anhydro-N-acetyl-beta-muramate + ATP + H2O = N-acetyl-D-muramate 6-phosphate + ADP + H(+)</text>
        <dbReference type="Rhea" id="RHEA:24952"/>
        <dbReference type="ChEBI" id="CHEBI:15377"/>
        <dbReference type="ChEBI" id="CHEBI:15378"/>
        <dbReference type="ChEBI" id="CHEBI:30616"/>
        <dbReference type="ChEBI" id="CHEBI:58690"/>
        <dbReference type="ChEBI" id="CHEBI:58722"/>
        <dbReference type="ChEBI" id="CHEBI:456216"/>
        <dbReference type="EC" id="2.7.1.170"/>
    </reaction>
</comment>
<keyword evidence="1 2" id="KW-0808">Transferase</keyword>
<comment type="pathway">
    <text evidence="1">Amino-sugar metabolism; 1,6-anhydro-N-acetylmuramate degradation.</text>
</comment>
<dbReference type="NCBIfam" id="NF007139">
    <property type="entry name" value="PRK09585.1-3"/>
    <property type="match status" value="1"/>
</dbReference>
<dbReference type="EMBL" id="WOFE01000001">
    <property type="protein sequence ID" value="MBM5570752.1"/>
    <property type="molecule type" value="Genomic_DNA"/>
</dbReference>
<comment type="pathway">
    <text evidence="1">Cell wall biogenesis; peptidoglycan recycling.</text>
</comment>
<feature type="binding site" evidence="1">
    <location>
        <begin position="15"/>
        <end position="22"/>
    </location>
    <ligand>
        <name>ATP</name>
        <dbReference type="ChEBI" id="CHEBI:30616"/>
    </ligand>
</feature>
<comment type="caution">
    <text evidence="2">The sequence shown here is derived from an EMBL/GenBank/DDBJ whole genome shotgun (WGS) entry which is preliminary data.</text>
</comment>
<dbReference type="PANTHER" id="PTHR30605">
    <property type="entry name" value="ANHYDRO-N-ACETYLMURAMIC ACID KINASE"/>
    <property type="match status" value="1"/>
</dbReference>
<dbReference type="Pfam" id="PF03702">
    <property type="entry name" value="AnmK"/>
    <property type="match status" value="1"/>
</dbReference>
<accession>A0ABS2C9C0</accession>
<dbReference type="GO" id="GO:0016301">
    <property type="term" value="F:kinase activity"/>
    <property type="evidence" value="ECO:0007669"/>
    <property type="project" value="UniProtKB-KW"/>
</dbReference>
<comment type="function">
    <text evidence="1">Catalyzes the specific phosphorylation of 1,6-anhydro-N-acetylmuramic acid (anhMurNAc) with the simultaneous cleavage of the 1,6-anhydro ring, generating MurNAc-6-P. Is required for the utilization of anhMurNAc either imported from the medium or derived from its own cell wall murein, and thus plays a role in cell wall recycling.</text>
</comment>
<dbReference type="InterPro" id="IPR043129">
    <property type="entry name" value="ATPase_NBD"/>
</dbReference>
<comment type="similarity">
    <text evidence="1">Belongs to the anhydro-N-acetylmuramic acid kinase family.</text>
</comment>
<dbReference type="PANTHER" id="PTHR30605:SF0">
    <property type="entry name" value="ANHYDRO-N-ACETYLMURAMIC ACID KINASE"/>
    <property type="match status" value="1"/>
</dbReference>
<keyword evidence="1 2" id="KW-0418">Kinase</keyword>
<dbReference type="CDD" id="cd24050">
    <property type="entry name" value="ASKHA_NBD_ANMK"/>
    <property type="match status" value="1"/>
</dbReference>
<keyword evidence="1" id="KW-0119">Carbohydrate metabolism</keyword>
<reference evidence="2 3" key="1">
    <citation type="submission" date="2019-11" db="EMBL/GenBank/DDBJ databases">
        <title>Novel Deefgea species.</title>
        <authorList>
            <person name="Han J.-H."/>
        </authorList>
    </citation>
    <scope>NUCLEOTIDE SEQUENCE [LARGE SCALE GENOMIC DNA]</scope>
    <source>
        <strain evidence="2 3">LMG 24817</strain>
    </source>
</reference>
<dbReference type="SUPFAM" id="SSF53067">
    <property type="entry name" value="Actin-like ATPase domain"/>
    <property type="match status" value="1"/>
</dbReference>
<proteinExistence type="inferred from homology"/>
<protein>
    <recommendedName>
        <fullName evidence="1">Anhydro-N-acetylmuramic acid kinase</fullName>
        <ecNumber evidence="1">2.7.1.170</ecNumber>
    </recommendedName>
    <alternativeName>
        <fullName evidence="1">AnhMurNAc kinase</fullName>
    </alternativeName>
</protein>
<dbReference type="HAMAP" id="MF_01270">
    <property type="entry name" value="AnhMurNAc_kinase"/>
    <property type="match status" value="1"/>
</dbReference>
<dbReference type="InterPro" id="IPR005338">
    <property type="entry name" value="Anhydro_N_Ac-Mur_kinase"/>
</dbReference>
<sequence>MANSSSQLFVGLMTGTSLDGIDAVVVDLAGDTPQLVASLGAPLPAELRQQLFQLQAPSHDEIHLAQLAANAHSRACAEVVLALLKQADLTAADIVAVGNHGQTIRHRPEYRYTLQIGNHALLAEYSGITVVGDFRSRDVAAGGQGAPLVPAFHQALFAKPNSNRVLLNIGGIANLSWLSAKGEVIGFDSGPGNVLLDAWILQHLDRHYDANGEWAASGKVLPDLLAQMQSEPFFTLPAPKSTGRDLFHLDWLNHHLATRNDSPADVQATLCELSAWSIATAITQQGAPDEVYVCGGGVHNTHLIQRLAAHLPCPIQSTAALGVDPDWVEAFAFAWLAQRCLAGQTANLPAVTGARGERVLGAIWPA</sequence>
<organism evidence="2 3">
    <name type="scientific">Deefgea chitinilytica</name>
    <dbReference type="NCBI Taxonomy" id="570276"/>
    <lineage>
        <taxon>Bacteria</taxon>
        <taxon>Pseudomonadati</taxon>
        <taxon>Pseudomonadota</taxon>
        <taxon>Betaproteobacteria</taxon>
        <taxon>Neisseriales</taxon>
        <taxon>Chitinibacteraceae</taxon>
        <taxon>Deefgea</taxon>
    </lineage>
</organism>
<evidence type="ECO:0000313" key="2">
    <source>
        <dbReference type="EMBL" id="MBM5570752.1"/>
    </source>
</evidence>
<dbReference type="Gene3D" id="3.30.420.40">
    <property type="match status" value="2"/>
</dbReference>
<keyword evidence="3" id="KW-1185">Reference proteome</keyword>